<evidence type="ECO:0008006" key="4">
    <source>
        <dbReference type="Google" id="ProtNLM"/>
    </source>
</evidence>
<dbReference type="OrthoDB" id="4231682at2"/>
<evidence type="ECO:0000256" key="1">
    <source>
        <dbReference type="SAM" id="SignalP"/>
    </source>
</evidence>
<dbReference type="EMBL" id="CP029788">
    <property type="protein sequence ID" value="AWT47324.1"/>
    <property type="molecule type" value="Genomic_DNA"/>
</dbReference>
<evidence type="ECO:0000313" key="3">
    <source>
        <dbReference type="Proteomes" id="UP000247634"/>
    </source>
</evidence>
<sequence>MPHNLSAEAGPAATTWRRLTAVGAALTAAGTLLVAAATPASAEVKSTCGTYICVATAFQGRDYVQDITVTTRDGLPGTLRAFVGDYRGSKANVSQWRFVVNREIRAYPRLAVCGGLDRGGRFIENHCVMIP</sequence>
<organism evidence="2 3">
    <name type="scientific">Streptomyces actuosus</name>
    <dbReference type="NCBI Taxonomy" id="1885"/>
    <lineage>
        <taxon>Bacteria</taxon>
        <taxon>Bacillati</taxon>
        <taxon>Actinomycetota</taxon>
        <taxon>Actinomycetes</taxon>
        <taxon>Kitasatosporales</taxon>
        <taxon>Streptomycetaceae</taxon>
        <taxon>Streptomyces</taxon>
    </lineage>
</organism>
<dbReference type="AlphaFoldDB" id="A0A2U9PEA3"/>
<keyword evidence="3" id="KW-1185">Reference proteome</keyword>
<feature type="chain" id="PRO_5015982922" description="Secreted protein" evidence="1">
    <location>
        <begin position="43"/>
        <end position="131"/>
    </location>
</feature>
<reference evidence="2 3" key="1">
    <citation type="submission" date="2018-06" db="EMBL/GenBank/DDBJ databases">
        <title>The complete genome sequence of a nosiheptide producer Streptomyces actuosus ATCC 25421: deducing the ability of producing a new class III lantibiotics.</title>
        <authorList>
            <person name="Liu W."/>
            <person name="Sun F."/>
            <person name="Hu Y."/>
        </authorList>
    </citation>
    <scope>NUCLEOTIDE SEQUENCE [LARGE SCALE GENOMIC DNA]</scope>
    <source>
        <strain evidence="2 3">ATCC 25421</strain>
    </source>
</reference>
<proteinExistence type="predicted"/>
<dbReference type="KEGG" id="sact:DMT42_37160"/>
<dbReference type="RefSeq" id="WP_110635698.1">
    <property type="nucleotide sequence ID" value="NZ_CP029788.1"/>
</dbReference>
<protein>
    <recommendedName>
        <fullName evidence="4">Secreted protein</fullName>
    </recommendedName>
</protein>
<gene>
    <name evidence="2" type="ORF">DMT42_37160</name>
</gene>
<evidence type="ECO:0000313" key="2">
    <source>
        <dbReference type="EMBL" id="AWT47324.1"/>
    </source>
</evidence>
<dbReference type="Proteomes" id="UP000247634">
    <property type="component" value="Chromosome"/>
</dbReference>
<name>A0A2U9PEA3_STRAS</name>
<accession>A0A2U9PEA3</accession>
<feature type="signal peptide" evidence="1">
    <location>
        <begin position="1"/>
        <end position="42"/>
    </location>
</feature>
<keyword evidence="1" id="KW-0732">Signal</keyword>